<accession>A0ABS6Y9B0</accession>
<proteinExistence type="predicted"/>
<comment type="caution">
    <text evidence="1">The sequence shown here is derived from an EMBL/GenBank/DDBJ whole genome shotgun (WGS) entry which is preliminary data.</text>
</comment>
<evidence type="ECO:0000313" key="1">
    <source>
        <dbReference type="EMBL" id="MBW4756079.1"/>
    </source>
</evidence>
<protein>
    <submittedName>
        <fullName evidence="1">Uncharacterized protein</fullName>
    </submittedName>
</protein>
<gene>
    <name evidence="1" type="ORF">KZO77_13900</name>
</gene>
<evidence type="ECO:0000313" key="2">
    <source>
        <dbReference type="Proteomes" id="UP000812077"/>
    </source>
</evidence>
<keyword evidence="2" id="KW-1185">Reference proteome</keyword>
<dbReference type="Proteomes" id="UP000812077">
    <property type="component" value="Unassembled WGS sequence"/>
</dbReference>
<name>A0ABS6Y9B0_9BACT</name>
<organism evidence="1 2">
    <name type="scientific">Prevotella melaninogenica</name>
    <dbReference type="NCBI Taxonomy" id="28132"/>
    <lineage>
        <taxon>Bacteria</taxon>
        <taxon>Pseudomonadati</taxon>
        <taxon>Bacteroidota</taxon>
        <taxon>Bacteroidia</taxon>
        <taxon>Bacteroidales</taxon>
        <taxon>Prevotellaceae</taxon>
        <taxon>Prevotella</taxon>
    </lineage>
</organism>
<sequence length="95" mass="11467">MTRENIIKSINDILKELPHKNYIWKKDFPQLITVDELTAKQIIIEIHELRYPLTQNEGIFFTVRFAFCPWINERGWNKVSTDDLNKLLSYMQRNK</sequence>
<dbReference type="RefSeq" id="WP_219434366.1">
    <property type="nucleotide sequence ID" value="NZ_JAHXCP010000062.1"/>
</dbReference>
<dbReference type="EMBL" id="JAHXCP010000062">
    <property type="protein sequence ID" value="MBW4756079.1"/>
    <property type="molecule type" value="Genomic_DNA"/>
</dbReference>
<reference evidence="1 2" key="1">
    <citation type="submission" date="2021-07" db="EMBL/GenBank/DDBJ databases">
        <title>Genomic diversity and antimicrobial resistance of Prevotella spp. isolated from chronic lung disease airways.</title>
        <authorList>
            <person name="Webb K.A."/>
            <person name="Olagoke O.S."/>
            <person name="Baird T."/>
            <person name="Neill J."/>
            <person name="Pham A."/>
            <person name="Wells T.J."/>
            <person name="Ramsay K.A."/>
            <person name="Bell S.C."/>
            <person name="Sarovich D.S."/>
            <person name="Price E.P."/>
        </authorList>
    </citation>
    <scope>NUCLEOTIDE SEQUENCE [LARGE SCALE GENOMIC DNA]</scope>
    <source>
        <strain evidence="1 2">SCHI0027.S.6</strain>
    </source>
</reference>